<dbReference type="InterPro" id="IPR017871">
    <property type="entry name" value="ABC_transporter-like_CS"/>
</dbReference>
<dbReference type="Pfam" id="PF00005">
    <property type="entry name" value="ABC_tran"/>
    <property type="match status" value="1"/>
</dbReference>
<evidence type="ECO:0000256" key="2">
    <source>
        <dbReference type="ARBA" id="ARBA00022692"/>
    </source>
</evidence>
<sequence>MQIRDLPFSDPGDPDVRSGFRFLLWLGRMQTKGQATSLFWGCVYYGSIGTLPVALGIVTKAAVDRSGTDILRAGGLVLLLGLISTAGGTLMHRAAVTNWITAVARVQQLLAGRAEELGGTLIRRLAAGEVAAVSTGDMEKMGSGVESASRFTAALLTVTAVCGALVWFEPELGLIVIVGVLALVTSMLALLPGATRRADAQRSRTGHATRLAFDTVSGLRVLRGIGGEDLFLRRYVDASQAVRRASVRTAKVWALIEAVQVAVPGVLLLCLVGRSVTLVQDGRMAAADLVTVYGAVVFLLLPLKSFQEFAMAYSSARPAARRTVRVLSLRRQDRRDSHVGSADGLPVGDLHDPVTGLRAPKGQFTAVVCGDPDAGGVLAERLGGHIPRPPDVPPVTLGGTALDEVPLAVARRSVLVQEKDPVLLSGTLGELLDVPSSGAVTPQEALAAAQCDDILRTLGRSGARDAGGPLNAHITPKARSLSGGQRQRLALACSLVADPEVLVLDEPTSAVDSPTEARVAEAVHRLRAGRSTVVFSSSPLILGRADHVVWISNGSVAATGTHPELLRDEPGYRAIVTRELSETSARGDKSA</sequence>
<feature type="transmembrane region" description="Helical" evidence="5">
    <location>
        <begin position="252"/>
        <end position="276"/>
    </location>
</feature>
<evidence type="ECO:0000256" key="3">
    <source>
        <dbReference type="ARBA" id="ARBA00022989"/>
    </source>
</evidence>
<feature type="transmembrane region" description="Helical" evidence="5">
    <location>
        <begin position="70"/>
        <end position="91"/>
    </location>
</feature>
<keyword evidence="3 5" id="KW-1133">Transmembrane helix</keyword>
<dbReference type="SUPFAM" id="SSF52540">
    <property type="entry name" value="P-loop containing nucleoside triphosphate hydrolases"/>
    <property type="match status" value="1"/>
</dbReference>
<dbReference type="InterPro" id="IPR011527">
    <property type="entry name" value="ABC1_TM_dom"/>
</dbReference>
<dbReference type="PANTHER" id="PTHR43394">
    <property type="entry name" value="ATP-DEPENDENT PERMEASE MDL1, MITOCHONDRIAL"/>
    <property type="match status" value="1"/>
</dbReference>
<reference evidence="8" key="1">
    <citation type="submission" date="2021-08" db="EMBL/GenBank/DDBJ databases">
        <title>DNA methylation of m4C regulates biosynthesis of daptomycin in Streptomyces roseosporus L30.</title>
        <authorList>
            <person name="Fang J.-L."/>
        </authorList>
    </citation>
    <scope>NUCLEOTIDE SEQUENCE</scope>
    <source>
        <strain evidence="8">L30</strain>
    </source>
</reference>
<dbReference type="EMBL" id="CP098609">
    <property type="protein sequence ID" value="USC48042.1"/>
    <property type="molecule type" value="Genomic_DNA"/>
</dbReference>
<feature type="transmembrane region" description="Helical" evidence="5">
    <location>
        <begin position="148"/>
        <end position="168"/>
    </location>
</feature>
<keyword evidence="9" id="KW-1185">Reference proteome</keyword>
<evidence type="ECO:0000313" key="8">
    <source>
        <dbReference type="EMBL" id="USC48042.1"/>
    </source>
</evidence>
<dbReference type="PROSITE" id="PS00211">
    <property type="entry name" value="ABC_TRANSPORTER_1"/>
    <property type="match status" value="1"/>
</dbReference>
<dbReference type="SUPFAM" id="SSF90123">
    <property type="entry name" value="ABC transporter transmembrane region"/>
    <property type="match status" value="1"/>
</dbReference>
<evidence type="ECO:0000313" key="9">
    <source>
        <dbReference type="Proteomes" id="UP001056079"/>
    </source>
</evidence>
<dbReference type="InterPro" id="IPR039421">
    <property type="entry name" value="Type_1_exporter"/>
</dbReference>
<keyword evidence="2 5" id="KW-0812">Transmembrane</keyword>
<dbReference type="PROSITE" id="PS50929">
    <property type="entry name" value="ABC_TM1F"/>
    <property type="match status" value="1"/>
</dbReference>
<dbReference type="Pfam" id="PF00664">
    <property type="entry name" value="ABC_membrane"/>
    <property type="match status" value="1"/>
</dbReference>
<dbReference type="InterPro" id="IPR027417">
    <property type="entry name" value="P-loop_NTPase"/>
</dbReference>
<dbReference type="Gene3D" id="3.40.50.300">
    <property type="entry name" value="P-loop containing nucleotide triphosphate hydrolases"/>
    <property type="match status" value="1"/>
</dbReference>
<gene>
    <name evidence="8" type="ORF">K7395_15445</name>
</gene>
<dbReference type="PROSITE" id="PS50893">
    <property type="entry name" value="ABC_TRANSPORTER_2"/>
    <property type="match status" value="1"/>
</dbReference>
<evidence type="ECO:0000256" key="5">
    <source>
        <dbReference type="SAM" id="Phobius"/>
    </source>
</evidence>
<feature type="transmembrane region" description="Helical" evidence="5">
    <location>
        <begin position="282"/>
        <end position="301"/>
    </location>
</feature>
<dbReference type="InterPro" id="IPR003439">
    <property type="entry name" value="ABC_transporter-like_ATP-bd"/>
</dbReference>
<evidence type="ECO:0000259" key="7">
    <source>
        <dbReference type="PROSITE" id="PS50929"/>
    </source>
</evidence>
<protein>
    <submittedName>
        <fullName evidence="8">ABC transporter ATP-binding protein/permease</fullName>
    </submittedName>
</protein>
<feature type="transmembrane region" description="Helical" evidence="5">
    <location>
        <begin position="38"/>
        <end position="58"/>
    </location>
</feature>
<dbReference type="RefSeq" id="WP_006126454.1">
    <property type="nucleotide sequence ID" value="NZ_CP098609.1"/>
</dbReference>
<accession>A0ABY4UYH7</accession>
<feature type="domain" description="ABC transporter" evidence="6">
    <location>
        <begin position="324"/>
        <end position="578"/>
    </location>
</feature>
<feature type="domain" description="ABC transmembrane type-1" evidence="7">
    <location>
        <begin position="35"/>
        <end position="315"/>
    </location>
</feature>
<name>A0ABY4UYH7_STRFL</name>
<feature type="transmembrane region" description="Helical" evidence="5">
    <location>
        <begin position="174"/>
        <end position="194"/>
    </location>
</feature>
<dbReference type="InterPro" id="IPR036640">
    <property type="entry name" value="ABC1_TM_sf"/>
</dbReference>
<evidence type="ECO:0000256" key="1">
    <source>
        <dbReference type="ARBA" id="ARBA00004651"/>
    </source>
</evidence>
<keyword evidence="8" id="KW-0547">Nucleotide-binding</keyword>
<comment type="subcellular location">
    <subcellularLocation>
        <location evidence="1">Cell membrane</location>
        <topology evidence="1">Multi-pass membrane protein</topology>
    </subcellularLocation>
</comment>
<keyword evidence="4 5" id="KW-0472">Membrane</keyword>
<evidence type="ECO:0000256" key="4">
    <source>
        <dbReference type="ARBA" id="ARBA00023136"/>
    </source>
</evidence>
<organism evidence="8 9">
    <name type="scientific">Streptomyces filamentosus</name>
    <name type="common">Streptomyces roseosporus</name>
    <dbReference type="NCBI Taxonomy" id="67294"/>
    <lineage>
        <taxon>Bacteria</taxon>
        <taxon>Bacillati</taxon>
        <taxon>Actinomycetota</taxon>
        <taxon>Actinomycetes</taxon>
        <taxon>Kitasatosporales</taxon>
        <taxon>Streptomycetaceae</taxon>
        <taxon>Streptomyces</taxon>
    </lineage>
</organism>
<keyword evidence="8" id="KW-0067">ATP-binding</keyword>
<dbReference type="PANTHER" id="PTHR43394:SF1">
    <property type="entry name" value="ATP-BINDING CASSETTE SUB-FAMILY B MEMBER 10, MITOCHONDRIAL"/>
    <property type="match status" value="1"/>
</dbReference>
<dbReference type="Gene3D" id="1.20.1560.10">
    <property type="entry name" value="ABC transporter type 1, transmembrane domain"/>
    <property type="match status" value="1"/>
</dbReference>
<evidence type="ECO:0000259" key="6">
    <source>
        <dbReference type="PROSITE" id="PS50893"/>
    </source>
</evidence>
<proteinExistence type="predicted"/>
<dbReference type="GO" id="GO:0005524">
    <property type="term" value="F:ATP binding"/>
    <property type="evidence" value="ECO:0007669"/>
    <property type="project" value="UniProtKB-KW"/>
</dbReference>
<dbReference type="Proteomes" id="UP001056079">
    <property type="component" value="Chromosome"/>
</dbReference>